<dbReference type="EMBL" id="WWCT01000001">
    <property type="protein sequence ID" value="MYN24789.1"/>
    <property type="molecule type" value="Genomic_DNA"/>
</dbReference>
<feature type="region of interest" description="Disordered" evidence="7">
    <location>
        <begin position="560"/>
        <end position="579"/>
    </location>
</feature>
<dbReference type="RefSeq" id="WP_161052953.1">
    <property type="nucleotide sequence ID" value="NZ_WWCT01000001.1"/>
</dbReference>
<dbReference type="Gene3D" id="3.40.50.300">
    <property type="entry name" value="P-loop containing nucleotide triphosphate hydrolases"/>
    <property type="match status" value="1"/>
</dbReference>
<keyword evidence="3" id="KW-1003">Cell membrane</keyword>
<dbReference type="Proteomes" id="UP000642144">
    <property type="component" value="Unassembled WGS sequence"/>
</dbReference>
<keyword evidence="4" id="KW-0812">Transmembrane</keyword>
<evidence type="ECO:0000256" key="7">
    <source>
        <dbReference type="SAM" id="MobiDB-lite"/>
    </source>
</evidence>
<gene>
    <name evidence="8" type="ORF">GTP69_00010</name>
</gene>
<comment type="similarity">
    <text evidence="2">Belongs to the VirD4/TraG family.</text>
</comment>
<dbReference type="CDD" id="cd01127">
    <property type="entry name" value="TrwB_TraG_TraD_VirD4"/>
    <property type="match status" value="1"/>
</dbReference>
<evidence type="ECO:0000256" key="3">
    <source>
        <dbReference type="ARBA" id="ARBA00022475"/>
    </source>
</evidence>
<dbReference type="InterPro" id="IPR051539">
    <property type="entry name" value="T4SS-coupling_protein"/>
</dbReference>
<name>A0ABW9VT31_9BURK</name>
<dbReference type="Pfam" id="PF02534">
    <property type="entry name" value="T4SS-DNA_transf"/>
    <property type="match status" value="1"/>
</dbReference>
<comment type="caution">
    <text evidence="8">The sequence shown here is derived from an EMBL/GenBank/DDBJ whole genome shotgun (WGS) entry which is preliminary data.</text>
</comment>
<keyword evidence="6" id="KW-0472">Membrane</keyword>
<dbReference type="SUPFAM" id="SSF52540">
    <property type="entry name" value="P-loop containing nucleoside triphosphate hydrolases"/>
    <property type="match status" value="1"/>
</dbReference>
<dbReference type="PANTHER" id="PTHR37937:SF1">
    <property type="entry name" value="CONJUGATIVE TRANSFER: DNA TRANSPORT"/>
    <property type="match status" value="1"/>
</dbReference>
<dbReference type="PANTHER" id="PTHR37937">
    <property type="entry name" value="CONJUGATIVE TRANSFER: DNA TRANSPORT"/>
    <property type="match status" value="1"/>
</dbReference>
<sequence>MSEIIVGRYRGRYLTAKDQQFVLVASPTGGDKGVGMVLPNLLNYPDSVVNFDLKGENFRYTSLFRQRRGQQVYLWAPFAEDGRTHRWNMLDAIARDSLFRVGDILAIAQSFYPSDCHPKDKYWNDNARNLFLGLVLYLMETPELPCTLGEVFRQSSGGGKPVKQHLEDILGSRRTSSRPLSPECIDAFNRFQSASAESVGNIISTFNAPLLIFANPIVDAATSHSDFDLGQVRRRRMSIYLSIPPHRLSDAGILANLFFSQLIDLNTRQLPENDLTLKFECLLALDELAAIGKLGILARSNFYIRGYGLRLMSNLQSVAQAVGLYGEADARTLLADHTIHIAYPPADQAEAEELSKILGYLGQTAVSTSNSSTAGGSSHAENRAEHARALMLPQELRTMQRHQQIVLPRYCRPILCDKARYYEDHRFIDRLKSVSPALAALDRHGWRRAAHMLGAAPWCKVYPTEAQIKHAAFVLRELSVEVPRAPLVSRPPASTIHQPPPPAMPARPVLPVFKDAEAPTPEEANAIVAAFFAQLPLFDTSGDDSAAEAAEAENAAVNTANAARQAAASAPGATAAQAGNGYAGIDLSALDP</sequence>
<keyword evidence="9" id="KW-1185">Reference proteome</keyword>
<reference evidence="8 9" key="1">
    <citation type="submission" date="2019-12" db="EMBL/GenBank/DDBJ databases">
        <title>Novel species isolated from a subtropical stream in China.</title>
        <authorList>
            <person name="Lu H."/>
        </authorList>
    </citation>
    <scope>NUCLEOTIDE SEQUENCE [LARGE SCALE GENOMIC DNA]</scope>
    <source>
        <strain evidence="8 9">CY42W</strain>
    </source>
</reference>
<evidence type="ECO:0000256" key="6">
    <source>
        <dbReference type="ARBA" id="ARBA00023136"/>
    </source>
</evidence>
<protein>
    <submittedName>
        <fullName evidence="8">Type IV secretory system conjugative DNA transfer family protein</fullName>
    </submittedName>
</protein>
<dbReference type="InterPro" id="IPR003688">
    <property type="entry name" value="TraG/VirD4"/>
</dbReference>
<evidence type="ECO:0000313" key="9">
    <source>
        <dbReference type="Proteomes" id="UP000642144"/>
    </source>
</evidence>
<keyword evidence="5" id="KW-1133">Transmembrane helix</keyword>
<organism evidence="8 9">
    <name type="scientific">Duganella levis</name>
    <dbReference type="NCBI Taxonomy" id="2692169"/>
    <lineage>
        <taxon>Bacteria</taxon>
        <taxon>Pseudomonadati</taxon>
        <taxon>Pseudomonadota</taxon>
        <taxon>Betaproteobacteria</taxon>
        <taxon>Burkholderiales</taxon>
        <taxon>Oxalobacteraceae</taxon>
        <taxon>Telluria group</taxon>
        <taxon>Duganella</taxon>
    </lineage>
</organism>
<evidence type="ECO:0000313" key="8">
    <source>
        <dbReference type="EMBL" id="MYN24789.1"/>
    </source>
</evidence>
<accession>A0ABW9VT31</accession>
<evidence type="ECO:0000256" key="1">
    <source>
        <dbReference type="ARBA" id="ARBA00004651"/>
    </source>
</evidence>
<evidence type="ECO:0000256" key="4">
    <source>
        <dbReference type="ARBA" id="ARBA00022692"/>
    </source>
</evidence>
<evidence type="ECO:0000256" key="2">
    <source>
        <dbReference type="ARBA" id="ARBA00008806"/>
    </source>
</evidence>
<dbReference type="InterPro" id="IPR027417">
    <property type="entry name" value="P-loop_NTPase"/>
</dbReference>
<proteinExistence type="inferred from homology"/>
<evidence type="ECO:0000256" key="5">
    <source>
        <dbReference type="ARBA" id="ARBA00022989"/>
    </source>
</evidence>
<comment type="subcellular location">
    <subcellularLocation>
        <location evidence="1">Cell membrane</location>
        <topology evidence="1">Multi-pass membrane protein</topology>
    </subcellularLocation>
</comment>